<feature type="signal peptide" evidence="1">
    <location>
        <begin position="1"/>
        <end position="27"/>
    </location>
</feature>
<evidence type="ECO:0000313" key="5">
    <source>
        <dbReference type="Proteomes" id="UP000325313"/>
    </source>
</evidence>
<dbReference type="EMBL" id="VSWC01000040">
    <property type="protein sequence ID" value="KAA1106616.1"/>
    <property type="molecule type" value="Genomic_DNA"/>
</dbReference>
<reference evidence="4 5" key="1">
    <citation type="submission" date="2019-05" db="EMBL/GenBank/DDBJ databases">
        <title>Emergence of the Ug99 lineage of the wheat stem rust pathogen through somatic hybridization.</title>
        <authorList>
            <person name="Li F."/>
            <person name="Upadhyaya N.M."/>
            <person name="Sperschneider J."/>
            <person name="Matny O."/>
            <person name="Nguyen-Phuc H."/>
            <person name="Mago R."/>
            <person name="Raley C."/>
            <person name="Miller M.E."/>
            <person name="Silverstein K.A.T."/>
            <person name="Henningsen E."/>
            <person name="Hirsch C.D."/>
            <person name="Visser B."/>
            <person name="Pretorius Z.A."/>
            <person name="Steffenson B.J."/>
            <person name="Schwessinger B."/>
            <person name="Dodds P.N."/>
            <person name="Figueroa M."/>
        </authorList>
    </citation>
    <scope>NUCLEOTIDE SEQUENCE [LARGE SCALE GENOMIC DNA]</scope>
    <source>
        <strain evidence="2">21-0</strain>
        <strain evidence="3 5">Ug99</strain>
    </source>
</reference>
<dbReference type="EMBL" id="VDEP01000172">
    <property type="protein sequence ID" value="KAA1126187.1"/>
    <property type="molecule type" value="Genomic_DNA"/>
</dbReference>
<dbReference type="AlphaFoldDB" id="A0A5B0Q0B2"/>
<keyword evidence="1" id="KW-0732">Signal</keyword>
<comment type="caution">
    <text evidence="2">The sequence shown here is derived from an EMBL/GenBank/DDBJ whole genome shotgun (WGS) entry which is preliminary data.</text>
</comment>
<proteinExistence type="predicted"/>
<dbReference type="Proteomes" id="UP000324748">
    <property type="component" value="Unassembled WGS sequence"/>
</dbReference>
<gene>
    <name evidence="2" type="ORF">PGT21_036617</name>
    <name evidence="3" type="ORF">PGTUg99_009244</name>
</gene>
<sequence length="228" mass="25937">MKMNVPTLVSLLAFSPIFALIIASSSASHLERRKDKHPLNHFYTMKQQIDYSEGPLKIYAADGTVAYRFAKVSFDSSDQGLSTTELQTDSSKVVLTLQSTNDLCAQKTTYEEPKSPRSRTRRVEIYPRGMLKDVWRLNYVDDSGVRHNFKFKRGFADRGGRIYTQVNGHDGELIAELKNEKRKDSWLTQGSKSKEVRVLTLSCTEDSPREQLIAFMALVLSRVDRCGF</sequence>
<evidence type="ECO:0000313" key="3">
    <source>
        <dbReference type="EMBL" id="KAA1126187.1"/>
    </source>
</evidence>
<protein>
    <submittedName>
        <fullName evidence="2">Uncharacterized protein</fullName>
    </submittedName>
</protein>
<keyword evidence="4" id="KW-1185">Reference proteome</keyword>
<evidence type="ECO:0000256" key="1">
    <source>
        <dbReference type="SAM" id="SignalP"/>
    </source>
</evidence>
<name>A0A5B0Q0B2_PUCGR</name>
<evidence type="ECO:0000313" key="2">
    <source>
        <dbReference type="EMBL" id="KAA1106616.1"/>
    </source>
</evidence>
<organism evidence="2 4">
    <name type="scientific">Puccinia graminis f. sp. tritici</name>
    <dbReference type="NCBI Taxonomy" id="56615"/>
    <lineage>
        <taxon>Eukaryota</taxon>
        <taxon>Fungi</taxon>
        <taxon>Dikarya</taxon>
        <taxon>Basidiomycota</taxon>
        <taxon>Pucciniomycotina</taxon>
        <taxon>Pucciniomycetes</taxon>
        <taxon>Pucciniales</taxon>
        <taxon>Pucciniaceae</taxon>
        <taxon>Puccinia</taxon>
    </lineage>
</organism>
<dbReference type="OrthoDB" id="2495186at2759"/>
<accession>A0A5B0Q0B2</accession>
<feature type="chain" id="PRO_5036137873" evidence="1">
    <location>
        <begin position="28"/>
        <end position="228"/>
    </location>
</feature>
<evidence type="ECO:0000313" key="4">
    <source>
        <dbReference type="Proteomes" id="UP000324748"/>
    </source>
</evidence>
<dbReference type="Proteomes" id="UP000325313">
    <property type="component" value="Unassembled WGS sequence"/>
</dbReference>